<gene>
    <name evidence="1" type="ORF">WJX84_001742</name>
</gene>
<accession>A0AAW1TGH3</accession>
<proteinExistence type="predicted"/>
<comment type="caution">
    <text evidence="1">The sequence shown here is derived from an EMBL/GenBank/DDBJ whole genome shotgun (WGS) entry which is preliminary data.</text>
</comment>
<reference evidence="1 2" key="1">
    <citation type="journal article" date="2024" name="Nat. Commun.">
        <title>Phylogenomics reveals the evolutionary origins of lichenization in chlorophyte algae.</title>
        <authorList>
            <person name="Puginier C."/>
            <person name="Libourel C."/>
            <person name="Otte J."/>
            <person name="Skaloud P."/>
            <person name="Haon M."/>
            <person name="Grisel S."/>
            <person name="Petersen M."/>
            <person name="Berrin J.G."/>
            <person name="Delaux P.M."/>
            <person name="Dal Grande F."/>
            <person name="Keller J."/>
        </authorList>
    </citation>
    <scope>NUCLEOTIDE SEQUENCE [LARGE SCALE GENOMIC DNA]</scope>
    <source>
        <strain evidence="1 2">SAG 2523</strain>
    </source>
</reference>
<evidence type="ECO:0000313" key="1">
    <source>
        <dbReference type="EMBL" id="KAK9868630.1"/>
    </source>
</evidence>
<keyword evidence="2" id="KW-1185">Reference proteome</keyword>
<dbReference type="Proteomes" id="UP001485043">
    <property type="component" value="Unassembled WGS sequence"/>
</dbReference>
<organism evidence="1 2">
    <name type="scientific">Apatococcus fuscideae</name>
    <dbReference type="NCBI Taxonomy" id="2026836"/>
    <lineage>
        <taxon>Eukaryota</taxon>
        <taxon>Viridiplantae</taxon>
        <taxon>Chlorophyta</taxon>
        <taxon>core chlorophytes</taxon>
        <taxon>Trebouxiophyceae</taxon>
        <taxon>Chlorellales</taxon>
        <taxon>Chlorellaceae</taxon>
        <taxon>Apatococcus</taxon>
    </lineage>
</organism>
<dbReference type="AlphaFoldDB" id="A0AAW1TGH3"/>
<protein>
    <submittedName>
        <fullName evidence="1">Uncharacterized protein</fullName>
    </submittedName>
</protein>
<evidence type="ECO:0000313" key="2">
    <source>
        <dbReference type="Proteomes" id="UP001485043"/>
    </source>
</evidence>
<dbReference type="EMBL" id="JALJOV010000019">
    <property type="protein sequence ID" value="KAK9868630.1"/>
    <property type="molecule type" value="Genomic_DNA"/>
</dbReference>
<name>A0AAW1TGH3_9CHLO</name>
<sequence length="223" mass="24795">MQAARPCTEQQLLASDGCLLCVGVPKRCRLPADRVQACPTDLQLIQLPACKLVDVCIAPSQQHRVLWVGWRPGTHKFAVLYGLGVDRQQAAGTLRLSAHVRPVRCQCQLYEATTQDDIQSVELRAEHHFNMPVYPSIPLVCAWDPEAGERLAIWTDKLSRDGYGFRKSCTVLNVVDGHTVCCGWHESWCLFLSATTWHWDPKAGVVILVAVDARGHSTTLVDL</sequence>